<accession>A0ABR1S4N6</accession>
<organism evidence="1 2">
    <name type="scientific">Apiospora marii</name>
    <dbReference type="NCBI Taxonomy" id="335849"/>
    <lineage>
        <taxon>Eukaryota</taxon>
        <taxon>Fungi</taxon>
        <taxon>Dikarya</taxon>
        <taxon>Ascomycota</taxon>
        <taxon>Pezizomycotina</taxon>
        <taxon>Sordariomycetes</taxon>
        <taxon>Xylariomycetidae</taxon>
        <taxon>Amphisphaeriales</taxon>
        <taxon>Apiosporaceae</taxon>
        <taxon>Apiospora</taxon>
    </lineage>
</organism>
<evidence type="ECO:0000313" key="1">
    <source>
        <dbReference type="EMBL" id="KAK8026813.1"/>
    </source>
</evidence>
<gene>
    <name evidence="1" type="ORF">PG991_003869</name>
</gene>
<protein>
    <submittedName>
        <fullName evidence="1">Uncharacterized protein</fullName>
    </submittedName>
</protein>
<dbReference type="Proteomes" id="UP001396898">
    <property type="component" value="Unassembled WGS sequence"/>
</dbReference>
<evidence type="ECO:0000313" key="2">
    <source>
        <dbReference type="Proteomes" id="UP001396898"/>
    </source>
</evidence>
<name>A0ABR1S4N6_9PEZI</name>
<keyword evidence="2" id="KW-1185">Reference proteome</keyword>
<sequence>MRATLNGIHQRRLVAGERCALLWPGAEMALWAPGSLAGHRGEVLESRHIMVKTKLPRGRTSEATSAFTVA</sequence>
<reference evidence="1 2" key="1">
    <citation type="submission" date="2023-01" db="EMBL/GenBank/DDBJ databases">
        <title>Analysis of 21 Apiospora genomes using comparative genomics revels a genus with tremendous synthesis potential of carbohydrate active enzymes and secondary metabolites.</title>
        <authorList>
            <person name="Sorensen T."/>
        </authorList>
    </citation>
    <scope>NUCLEOTIDE SEQUENCE [LARGE SCALE GENOMIC DNA]</scope>
    <source>
        <strain evidence="1 2">CBS 20057</strain>
    </source>
</reference>
<proteinExistence type="predicted"/>
<comment type="caution">
    <text evidence="1">The sequence shown here is derived from an EMBL/GenBank/DDBJ whole genome shotgun (WGS) entry which is preliminary data.</text>
</comment>
<dbReference type="EMBL" id="JAQQWI010000007">
    <property type="protein sequence ID" value="KAK8026813.1"/>
    <property type="molecule type" value="Genomic_DNA"/>
</dbReference>